<reference evidence="2" key="1">
    <citation type="submission" date="2021-01" db="EMBL/GenBank/DDBJ databases">
        <authorList>
            <person name="Corre E."/>
            <person name="Pelletier E."/>
            <person name="Niang G."/>
            <person name="Scheremetjew M."/>
            <person name="Finn R."/>
            <person name="Kale V."/>
            <person name="Holt S."/>
            <person name="Cochrane G."/>
            <person name="Meng A."/>
            <person name="Brown T."/>
            <person name="Cohen L."/>
        </authorList>
    </citation>
    <scope>NUCLEOTIDE SEQUENCE</scope>
    <source>
        <strain evidence="2">GSO104</strain>
    </source>
</reference>
<accession>A0A7S4QUY7</accession>
<evidence type="ECO:0000313" key="2">
    <source>
        <dbReference type="EMBL" id="CAE4593187.1"/>
    </source>
</evidence>
<name>A0A7S4QUY7_9STRA</name>
<sequence length="352" mass="40171">MARKRERRLRRRIKAAVLSVAVLYICSSFISDDRFFRNLMWRFEIEPSKAATKNGKPIMHTFFSRIDPEVTTKNTGMSDEADAMMLATWKQAWEDAGWETKVLTIEDAMEHSNFHYFNTTLREFKYGKKFREYDVLCFFRWLALAMSGGGWSCDYDVFPLNPIVGGAETLPNDGMFTAYETIPRAAVPSFVSGTKEEYNRMSHLLVSNAAVHQGKEEFWTDFFSLIDVHVIDPDSYYIEDAVVPGQVVLTGKRYSQEDCDRITSGKMGAHFSHSAIFNGVTEEGETMEDRPKIALRFLKMWKEQCTNDMPFTPAALVPPEPDPVESNTTAEEEPSEHIDLVDNLAASASERR</sequence>
<dbReference type="EMBL" id="HBNS01009381">
    <property type="protein sequence ID" value="CAE4593187.1"/>
    <property type="molecule type" value="Transcribed_RNA"/>
</dbReference>
<proteinExistence type="predicted"/>
<protein>
    <recommendedName>
        <fullName evidence="3">Alpha 1,4-glycosyltransferase domain-containing protein</fullName>
    </recommendedName>
</protein>
<organism evidence="2">
    <name type="scientific">Ditylum brightwellii</name>
    <dbReference type="NCBI Taxonomy" id="49249"/>
    <lineage>
        <taxon>Eukaryota</taxon>
        <taxon>Sar</taxon>
        <taxon>Stramenopiles</taxon>
        <taxon>Ochrophyta</taxon>
        <taxon>Bacillariophyta</taxon>
        <taxon>Mediophyceae</taxon>
        <taxon>Lithodesmiophycidae</taxon>
        <taxon>Lithodesmiales</taxon>
        <taxon>Lithodesmiaceae</taxon>
        <taxon>Ditylum</taxon>
    </lineage>
</organism>
<evidence type="ECO:0000256" key="1">
    <source>
        <dbReference type="SAM" id="MobiDB-lite"/>
    </source>
</evidence>
<gene>
    <name evidence="2" type="ORF">DBRI00130_LOCUS7560</name>
</gene>
<feature type="region of interest" description="Disordered" evidence="1">
    <location>
        <begin position="311"/>
        <end position="352"/>
    </location>
</feature>
<evidence type="ECO:0008006" key="3">
    <source>
        <dbReference type="Google" id="ProtNLM"/>
    </source>
</evidence>
<dbReference type="AlphaFoldDB" id="A0A7S4QUY7"/>